<feature type="compositionally biased region" description="Basic and acidic residues" evidence="1">
    <location>
        <begin position="45"/>
        <end position="74"/>
    </location>
</feature>
<keyword evidence="3" id="KW-1185">Reference proteome</keyword>
<accession>A0A4R3YXW0</accession>
<protein>
    <submittedName>
        <fullName evidence="2">Uncharacterized protein</fullName>
    </submittedName>
</protein>
<evidence type="ECO:0000256" key="1">
    <source>
        <dbReference type="SAM" id="MobiDB-lite"/>
    </source>
</evidence>
<gene>
    <name evidence="2" type="ORF">EC912_102513</name>
</gene>
<reference evidence="2 3" key="1">
    <citation type="submission" date="2019-03" db="EMBL/GenBank/DDBJ databases">
        <title>Above-ground endophytic microbial communities from plants in different locations in the United States.</title>
        <authorList>
            <person name="Frank C."/>
        </authorList>
    </citation>
    <scope>NUCLEOTIDE SEQUENCE [LARGE SCALE GENOMIC DNA]</scope>
    <source>
        <strain evidence="2 3">LP_13_YM</strain>
    </source>
</reference>
<proteinExistence type="predicted"/>
<dbReference type="AlphaFoldDB" id="A0A4R3YXW0"/>
<feature type="region of interest" description="Disordered" evidence="1">
    <location>
        <begin position="21"/>
        <end position="74"/>
    </location>
</feature>
<dbReference type="Proteomes" id="UP000295645">
    <property type="component" value="Unassembled WGS sequence"/>
</dbReference>
<name>A0A4R3YXW0_9GAMM</name>
<dbReference type="RefSeq" id="WP_243649177.1">
    <property type="nucleotide sequence ID" value="NZ_SMCS01000002.1"/>
</dbReference>
<dbReference type="EMBL" id="SMCS01000002">
    <property type="protein sequence ID" value="TCV96163.1"/>
    <property type="molecule type" value="Genomic_DNA"/>
</dbReference>
<evidence type="ECO:0000313" key="2">
    <source>
        <dbReference type="EMBL" id="TCV96163.1"/>
    </source>
</evidence>
<organism evidence="2 3">
    <name type="scientific">Luteibacter rhizovicinus</name>
    <dbReference type="NCBI Taxonomy" id="242606"/>
    <lineage>
        <taxon>Bacteria</taxon>
        <taxon>Pseudomonadati</taxon>
        <taxon>Pseudomonadota</taxon>
        <taxon>Gammaproteobacteria</taxon>
        <taxon>Lysobacterales</taxon>
        <taxon>Rhodanobacteraceae</taxon>
        <taxon>Luteibacter</taxon>
    </lineage>
</organism>
<evidence type="ECO:0000313" key="3">
    <source>
        <dbReference type="Proteomes" id="UP000295645"/>
    </source>
</evidence>
<comment type="caution">
    <text evidence="2">The sequence shown here is derived from an EMBL/GenBank/DDBJ whole genome shotgun (WGS) entry which is preliminary data.</text>
</comment>
<sequence length="74" mass="8059">MNRLAVFAVLTLACVACSKKIEPQPPTPQAAASTARVATPWDPLLADKKRAEDVQKTVDDQAKRQRDAVDAQDK</sequence>